<dbReference type="EMBL" id="NKCI01000321">
    <property type="protein sequence ID" value="RSL43527.1"/>
    <property type="molecule type" value="Genomic_DNA"/>
</dbReference>
<organism evidence="2 3">
    <name type="scientific">Fusarium duplospermum</name>
    <dbReference type="NCBI Taxonomy" id="1325734"/>
    <lineage>
        <taxon>Eukaryota</taxon>
        <taxon>Fungi</taxon>
        <taxon>Dikarya</taxon>
        <taxon>Ascomycota</taxon>
        <taxon>Pezizomycotina</taxon>
        <taxon>Sordariomycetes</taxon>
        <taxon>Hypocreomycetidae</taxon>
        <taxon>Hypocreales</taxon>
        <taxon>Nectriaceae</taxon>
        <taxon>Fusarium</taxon>
        <taxon>Fusarium solani species complex</taxon>
    </lineage>
</organism>
<dbReference type="PANTHER" id="PTHR21310:SF15">
    <property type="entry name" value="AMINOGLYCOSIDE PHOSPHOTRANSFERASE DOMAIN-CONTAINING PROTEIN"/>
    <property type="match status" value="1"/>
</dbReference>
<dbReference type="Gene3D" id="3.30.200.20">
    <property type="entry name" value="Phosphorylase Kinase, domain 1"/>
    <property type="match status" value="1"/>
</dbReference>
<proteinExistence type="predicted"/>
<protein>
    <recommendedName>
        <fullName evidence="1">Aminoglycoside phosphotransferase domain-containing protein</fullName>
    </recommendedName>
</protein>
<accession>A0A428NS04</accession>
<dbReference type="Pfam" id="PF01636">
    <property type="entry name" value="APH"/>
    <property type="match status" value="1"/>
</dbReference>
<dbReference type="InterPro" id="IPR051678">
    <property type="entry name" value="AGP_Transferase"/>
</dbReference>
<dbReference type="PANTHER" id="PTHR21310">
    <property type="entry name" value="AMINOGLYCOSIDE PHOSPHOTRANSFERASE-RELATED-RELATED"/>
    <property type="match status" value="1"/>
</dbReference>
<dbReference type="InterPro" id="IPR011009">
    <property type="entry name" value="Kinase-like_dom_sf"/>
</dbReference>
<reference evidence="2 3" key="1">
    <citation type="submission" date="2017-06" db="EMBL/GenBank/DDBJ databases">
        <title>Comparative genomic analysis of Ambrosia Fusariam Clade fungi.</title>
        <authorList>
            <person name="Stajich J.E."/>
            <person name="Carrillo J."/>
            <person name="Kijimoto T."/>
            <person name="Eskalen A."/>
            <person name="O'Donnell K."/>
            <person name="Kasson M."/>
        </authorList>
    </citation>
    <scope>NUCLEOTIDE SEQUENCE [LARGE SCALE GENOMIC DNA]</scope>
    <source>
        <strain evidence="2 3">NRRL62584</strain>
    </source>
</reference>
<gene>
    <name evidence="2" type="ORF">CEP54_015054</name>
</gene>
<dbReference type="OrthoDB" id="10003767at2759"/>
<feature type="domain" description="Aminoglycoside phosphotransferase" evidence="1">
    <location>
        <begin position="59"/>
        <end position="292"/>
    </location>
</feature>
<comment type="caution">
    <text evidence="2">The sequence shown here is derived from an EMBL/GenBank/DDBJ whole genome shotgun (WGS) entry which is preliminary data.</text>
</comment>
<sequence length="705" mass="81073">MRNAILKDKAEKARQRFIKSIDTEAICRLASSYHNGLSCKIFDTPKHGSFNVCVFVEFDTNPPERWVVRIPLPTRAVWIDERIETQLATMRYVTAKTTIPVPRIHAYSFTQDSPIDTAFIIMDYVQGQTLKDLGFKKGKKWRTYTRPTEATNKLHSQLSDLYIQLRQLEFPEIGALGLPVVDGKLSYDCSADDIRVCHRPLSIEVAMQELEDALLWLAENEFDKSPDPGLDKRGGRNSLYARHHFRRYVLDTWLDSAVDKGPFVLMHGDILMLMSNLLFDDDLNLVAVLDWEWSLVVPAQMLVPPVWLSGGGPEWVLIGTSIFCTEVGRFVGTIRDRERALQVPPRLSQEWAKMERWCHTAVVMALFSPDLTYDVYWDLIFYLTEEKKSDDADFRKFYMKAIEPRLTAFMEAPERKAFLARKEEEQRRFFDDEKKYFNNLFTRQIAKEGKAGRAKQKSSGHALPTIQRRLRGAETPGGNQHLQLFMEAKGTKLLFKYPDAPSDLLAAMENFDCKLHHVLDFSHICSDRLCIDVGKETCPLHDSVPSPEAQTYLWRRCCIRHHLDHLYDWGIPKTGQNFYYESMLRDAGGMTTLTPPSSRLRRGGILYGQMYSLTNEIIDAARTFPFQNPDLRQLALDPQLRNGVQSICGKPASGKNITDRAYLASKRRCHYGSYEGDGCSRFFRVASKVQHYPGRPVTMMMMLVW</sequence>
<dbReference type="Proteomes" id="UP000288168">
    <property type="component" value="Unassembled WGS sequence"/>
</dbReference>
<dbReference type="AlphaFoldDB" id="A0A428NS04"/>
<dbReference type="SUPFAM" id="SSF56112">
    <property type="entry name" value="Protein kinase-like (PK-like)"/>
    <property type="match status" value="1"/>
</dbReference>
<evidence type="ECO:0000313" key="3">
    <source>
        <dbReference type="Proteomes" id="UP000288168"/>
    </source>
</evidence>
<dbReference type="InterPro" id="IPR002575">
    <property type="entry name" value="Aminoglycoside_PTrfase"/>
</dbReference>
<evidence type="ECO:0000313" key="2">
    <source>
        <dbReference type="EMBL" id="RSL43527.1"/>
    </source>
</evidence>
<name>A0A428NS04_9HYPO</name>
<keyword evidence="3" id="KW-1185">Reference proteome</keyword>
<evidence type="ECO:0000259" key="1">
    <source>
        <dbReference type="Pfam" id="PF01636"/>
    </source>
</evidence>